<feature type="domain" description="MDMPI C-terminal" evidence="1">
    <location>
        <begin position="174"/>
        <end position="262"/>
    </location>
</feature>
<dbReference type="InterPro" id="IPR024344">
    <property type="entry name" value="MDMPI_metal-binding"/>
</dbReference>
<dbReference type="Proteomes" id="UP001551658">
    <property type="component" value="Unassembled WGS sequence"/>
</dbReference>
<dbReference type="GO" id="GO:0016853">
    <property type="term" value="F:isomerase activity"/>
    <property type="evidence" value="ECO:0007669"/>
    <property type="project" value="UniProtKB-KW"/>
</dbReference>
<dbReference type="EMBL" id="JBFAIH010000005">
    <property type="protein sequence ID" value="MEV0363454.1"/>
    <property type="molecule type" value="Genomic_DNA"/>
</dbReference>
<evidence type="ECO:0000313" key="4">
    <source>
        <dbReference type="Proteomes" id="UP001551658"/>
    </source>
</evidence>
<gene>
    <name evidence="3" type="ORF">AB0H72_12185</name>
</gene>
<dbReference type="Pfam" id="PF07398">
    <property type="entry name" value="MDMPI_C"/>
    <property type="match status" value="1"/>
</dbReference>
<keyword evidence="4" id="KW-1185">Reference proteome</keyword>
<dbReference type="InterPro" id="IPR017517">
    <property type="entry name" value="Maleyloyr_isom"/>
</dbReference>
<dbReference type="Gene3D" id="1.20.120.450">
    <property type="entry name" value="dinb family like domain"/>
    <property type="match status" value="1"/>
</dbReference>
<keyword evidence="3" id="KW-0413">Isomerase</keyword>
<feature type="domain" description="Mycothiol-dependent maleylpyruvate isomerase metal-binding" evidence="2">
    <location>
        <begin position="15"/>
        <end position="159"/>
    </location>
</feature>
<dbReference type="InterPro" id="IPR034660">
    <property type="entry name" value="DinB/YfiT-like"/>
</dbReference>
<protein>
    <submittedName>
        <fullName evidence="3">Maleylpyruvate isomerase family mycothiol-dependent enzyme</fullName>
    </submittedName>
</protein>
<name>A0ABV3F6X1_9NOCA</name>
<dbReference type="SUPFAM" id="SSF109854">
    <property type="entry name" value="DinB/YfiT-like putative metalloenzymes"/>
    <property type="match status" value="1"/>
</dbReference>
<proteinExistence type="predicted"/>
<comment type="caution">
    <text evidence="3">The sequence shown here is derived from an EMBL/GenBank/DDBJ whole genome shotgun (WGS) entry which is preliminary data.</text>
</comment>
<evidence type="ECO:0000313" key="3">
    <source>
        <dbReference type="EMBL" id="MEV0363454.1"/>
    </source>
</evidence>
<evidence type="ECO:0000259" key="2">
    <source>
        <dbReference type="Pfam" id="PF11716"/>
    </source>
</evidence>
<dbReference type="InterPro" id="IPR010872">
    <property type="entry name" value="MDMPI_C-term_domain"/>
</dbReference>
<sequence>MTDTLDRPDLTTRLSDQFDALAELVAGLDEEQWRTPSPLPGWTVFDVLSHVIGTESLLLGDRPPARDPQAPDIDVKTLPHVRNEIGALNEIWVQRLRPRAGTELLDLYRDVIGRRRAALTAMDDAAWSAPSPSPIGEVPYARFMRVRLFDCWMHELDIADALGKRIDEGGPRGELAFAEFAQSLPRVVAKRGKAPTGSLITLVLTGPLARTLHIEVGDRARYVDAPATEPTVTLELDSGLLVRLGGGRVAADSALGRITFHGNADLGRQLVRNLAFTI</sequence>
<dbReference type="Pfam" id="PF11716">
    <property type="entry name" value="MDMPI_N"/>
    <property type="match status" value="1"/>
</dbReference>
<dbReference type="NCBIfam" id="TIGR03083">
    <property type="entry name" value="maleylpyruvate isomerase family mycothiol-dependent enzyme"/>
    <property type="match status" value="1"/>
</dbReference>
<reference evidence="3 4" key="1">
    <citation type="submission" date="2024-06" db="EMBL/GenBank/DDBJ databases">
        <title>The Natural Products Discovery Center: Release of the First 8490 Sequenced Strains for Exploring Actinobacteria Biosynthetic Diversity.</title>
        <authorList>
            <person name="Kalkreuter E."/>
            <person name="Kautsar S.A."/>
            <person name="Yang D."/>
            <person name="Bader C.D."/>
            <person name="Teijaro C.N."/>
            <person name="Fluegel L."/>
            <person name="Davis C.M."/>
            <person name="Simpson J.R."/>
            <person name="Lauterbach L."/>
            <person name="Steele A.D."/>
            <person name="Gui C."/>
            <person name="Meng S."/>
            <person name="Li G."/>
            <person name="Viehrig K."/>
            <person name="Ye F."/>
            <person name="Su P."/>
            <person name="Kiefer A.F."/>
            <person name="Nichols A."/>
            <person name="Cepeda A.J."/>
            <person name="Yan W."/>
            <person name="Fan B."/>
            <person name="Jiang Y."/>
            <person name="Adhikari A."/>
            <person name="Zheng C.-J."/>
            <person name="Schuster L."/>
            <person name="Cowan T.M."/>
            <person name="Smanski M.J."/>
            <person name="Chevrette M.G."/>
            <person name="De Carvalho L.P.S."/>
            <person name="Shen B."/>
        </authorList>
    </citation>
    <scope>NUCLEOTIDE SEQUENCE [LARGE SCALE GENOMIC DNA]</scope>
    <source>
        <strain evidence="3 4">NPDC050671</strain>
    </source>
</reference>
<accession>A0ABV3F6X1</accession>
<organism evidence="3 4">
    <name type="scientific">Nocardia fusca</name>
    <dbReference type="NCBI Taxonomy" id="941183"/>
    <lineage>
        <taxon>Bacteria</taxon>
        <taxon>Bacillati</taxon>
        <taxon>Actinomycetota</taxon>
        <taxon>Actinomycetes</taxon>
        <taxon>Mycobacteriales</taxon>
        <taxon>Nocardiaceae</taxon>
        <taxon>Nocardia</taxon>
    </lineage>
</organism>
<evidence type="ECO:0000259" key="1">
    <source>
        <dbReference type="Pfam" id="PF07398"/>
    </source>
</evidence>
<dbReference type="RefSeq" id="WP_357977568.1">
    <property type="nucleotide sequence ID" value="NZ_JBFAIH010000005.1"/>
</dbReference>